<dbReference type="Gene3D" id="1.10.510.10">
    <property type="entry name" value="Transferase(Phosphotransferase) domain 1"/>
    <property type="match status" value="1"/>
</dbReference>
<keyword evidence="3" id="KW-1185">Reference proteome</keyword>
<evidence type="ECO:0000313" key="3">
    <source>
        <dbReference type="Proteomes" id="UP001153678"/>
    </source>
</evidence>
<feature type="coiled-coil region" evidence="1">
    <location>
        <begin position="370"/>
        <end position="397"/>
    </location>
</feature>
<evidence type="ECO:0000256" key="1">
    <source>
        <dbReference type="SAM" id="Coils"/>
    </source>
</evidence>
<name>A0A9W4T6B9_9GLOM</name>
<sequence length="445" mass="51375">GIEENKESVRMRLKRKNETILSLHQEENLTKVRRIGPPSSVAARHEFFKQQRQEIILNGRPSNCIGPPIFLYHEVFSKFSSDFNNEKLDLSNGLCAWTNELIETMANEHMNEDSRKNEFINHITKFIDKLLEVKIEDGSSNDGMLLIETACGENGLRIIHEIKNEIGEGGSDPTIQVTLSYSKYWAQEQRNKIRAVCSCPSILLAVAGPWICVLGGIYTSNPVISPLTDLIPMIPSLDEKCYHRIACLFQALYNADQYLKNFYQGLDISKHENIGNPQRFYPYPHEYITDDRTVIFTYEDWLTEDKTKLLFKGRTDGGCEIVIKFTQRYNAKVHHLCAEKNFAPKLFYVSNSSLGGWYMIVMKYIDSETLQTANITREEYNDVLKNIEEVIDTLHTNDIVFGDLRNSNIMIKKVDERLQAMLIDFDWAGIHQKDRYTPRINPEIK</sequence>
<dbReference type="OrthoDB" id="2315594at2759"/>
<dbReference type="InterPro" id="IPR011009">
    <property type="entry name" value="Kinase-like_dom_sf"/>
</dbReference>
<feature type="non-terminal residue" evidence="2">
    <location>
        <position position="1"/>
    </location>
</feature>
<comment type="caution">
    <text evidence="2">The sequence shown here is derived from an EMBL/GenBank/DDBJ whole genome shotgun (WGS) entry which is preliminary data.</text>
</comment>
<gene>
    <name evidence="2" type="ORF">FWILDA_LOCUS16650</name>
</gene>
<evidence type="ECO:0000313" key="2">
    <source>
        <dbReference type="EMBL" id="CAI2194586.1"/>
    </source>
</evidence>
<protein>
    <submittedName>
        <fullName evidence="2">18699_t:CDS:1</fullName>
    </submittedName>
</protein>
<accession>A0A9W4T6B9</accession>
<dbReference type="SUPFAM" id="SSF56112">
    <property type="entry name" value="Protein kinase-like (PK-like)"/>
    <property type="match status" value="1"/>
</dbReference>
<proteinExistence type="predicted"/>
<organism evidence="2 3">
    <name type="scientific">Funneliformis geosporum</name>
    <dbReference type="NCBI Taxonomy" id="1117311"/>
    <lineage>
        <taxon>Eukaryota</taxon>
        <taxon>Fungi</taxon>
        <taxon>Fungi incertae sedis</taxon>
        <taxon>Mucoromycota</taxon>
        <taxon>Glomeromycotina</taxon>
        <taxon>Glomeromycetes</taxon>
        <taxon>Glomerales</taxon>
        <taxon>Glomeraceae</taxon>
        <taxon>Funneliformis</taxon>
    </lineage>
</organism>
<dbReference type="EMBL" id="CAMKVN010011115">
    <property type="protein sequence ID" value="CAI2194586.1"/>
    <property type="molecule type" value="Genomic_DNA"/>
</dbReference>
<keyword evidence="1" id="KW-0175">Coiled coil</keyword>
<reference evidence="2" key="1">
    <citation type="submission" date="2022-08" db="EMBL/GenBank/DDBJ databases">
        <authorList>
            <person name="Kallberg Y."/>
            <person name="Tangrot J."/>
            <person name="Rosling A."/>
        </authorList>
    </citation>
    <scope>NUCLEOTIDE SEQUENCE</scope>
    <source>
        <strain evidence="2">Wild A</strain>
    </source>
</reference>
<dbReference type="AlphaFoldDB" id="A0A9W4T6B9"/>
<dbReference type="Proteomes" id="UP001153678">
    <property type="component" value="Unassembled WGS sequence"/>
</dbReference>